<organism evidence="2 3">
    <name type="scientific">Roseibium algae</name>
    <dbReference type="NCBI Taxonomy" id="3123038"/>
    <lineage>
        <taxon>Bacteria</taxon>
        <taxon>Pseudomonadati</taxon>
        <taxon>Pseudomonadota</taxon>
        <taxon>Alphaproteobacteria</taxon>
        <taxon>Hyphomicrobiales</taxon>
        <taxon>Stappiaceae</taxon>
        <taxon>Roseibium</taxon>
    </lineage>
</organism>
<name>A0ABU8TEQ7_9HYPH</name>
<protein>
    <submittedName>
        <fullName evidence="2">Uncharacterized protein</fullName>
    </submittedName>
</protein>
<evidence type="ECO:0000313" key="2">
    <source>
        <dbReference type="EMBL" id="MEJ8472640.1"/>
    </source>
</evidence>
<proteinExistence type="predicted"/>
<dbReference type="RefSeq" id="WP_340272113.1">
    <property type="nucleotide sequence ID" value="NZ_JBAKIA010000001.1"/>
</dbReference>
<comment type="caution">
    <text evidence="2">The sequence shown here is derived from an EMBL/GenBank/DDBJ whole genome shotgun (WGS) entry which is preliminary data.</text>
</comment>
<reference evidence="2 3" key="1">
    <citation type="submission" date="2024-02" db="EMBL/GenBank/DDBJ databases">
        <title>Roseibium algae sp. nov., isolated from marine alga (Grateloupia sp.), showing potential in myo-inositol conversion.</title>
        <authorList>
            <person name="Wang Y."/>
        </authorList>
    </citation>
    <scope>NUCLEOTIDE SEQUENCE [LARGE SCALE GENOMIC DNA]</scope>
    <source>
        <strain evidence="2 3">H3510</strain>
    </source>
</reference>
<accession>A0ABU8TEQ7</accession>
<sequence length="104" mass="11209">MACSIMLVSPAYGTEYGHTPWKGRPGARDRISSSDPAARQQARADGSQKRERQAGSGASVFRTVVTTGKPEASHLLRGAEKADGQTRFIWIMDIRAGANALVKH</sequence>
<keyword evidence="3" id="KW-1185">Reference proteome</keyword>
<dbReference type="EMBL" id="JBAKIA010000001">
    <property type="protein sequence ID" value="MEJ8472640.1"/>
    <property type="molecule type" value="Genomic_DNA"/>
</dbReference>
<gene>
    <name evidence="2" type="ORF">V6575_00945</name>
</gene>
<feature type="region of interest" description="Disordered" evidence="1">
    <location>
        <begin position="17"/>
        <end position="59"/>
    </location>
</feature>
<evidence type="ECO:0000313" key="3">
    <source>
        <dbReference type="Proteomes" id="UP001385499"/>
    </source>
</evidence>
<evidence type="ECO:0000256" key="1">
    <source>
        <dbReference type="SAM" id="MobiDB-lite"/>
    </source>
</evidence>
<dbReference type="Proteomes" id="UP001385499">
    <property type="component" value="Unassembled WGS sequence"/>
</dbReference>